<reference evidence="3" key="1">
    <citation type="journal article" date="2019" name="Int. J. Syst. Evol. Microbiol.">
        <title>The Global Catalogue of Microorganisms (GCM) 10K type strain sequencing project: providing services to taxonomists for standard genome sequencing and annotation.</title>
        <authorList>
            <consortium name="The Broad Institute Genomics Platform"/>
            <consortium name="The Broad Institute Genome Sequencing Center for Infectious Disease"/>
            <person name="Wu L."/>
            <person name="Ma J."/>
        </authorList>
    </citation>
    <scope>NUCLEOTIDE SEQUENCE [LARGE SCALE GENOMIC DNA]</scope>
    <source>
        <strain evidence="3">CCUG 63682</strain>
    </source>
</reference>
<sequence length="263" mass="29601">MAPIKFEEKLKEKLEKRTIQPSEDAWNLLANRLDAQDHKQNKSKFWWFGIAASLVGILLVTSLFFKGQKQEIIEPVLVETPISEDIQAPNESNVLNDKAIISEEPTKSEIVSNDSDNIIEQKELKTLISSNNNVAKNKQKPDLKGEANLPLTEALGVHNNLKESSLSVSDFENAKVDAVVNEINRLKSENSTITEAEIDVLLKRAEKEILTNRIYNEKTRTVDANALLQDVEADLDQSFRAKVFEALKSNYETVKTAVAERNN</sequence>
<dbReference type="Proteomes" id="UP001595953">
    <property type="component" value="Unassembled WGS sequence"/>
</dbReference>
<protein>
    <recommendedName>
        <fullName evidence="4">Anti-sigma factor</fullName>
    </recommendedName>
</protein>
<dbReference type="RefSeq" id="WP_387962766.1">
    <property type="nucleotide sequence ID" value="NZ_JBHSGP010000014.1"/>
</dbReference>
<accession>A0ABV9N228</accession>
<evidence type="ECO:0008006" key="4">
    <source>
        <dbReference type="Google" id="ProtNLM"/>
    </source>
</evidence>
<gene>
    <name evidence="2" type="ORF">ACFO5O_08410</name>
</gene>
<feature type="transmembrane region" description="Helical" evidence="1">
    <location>
        <begin position="45"/>
        <end position="65"/>
    </location>
</feature>
<keyword evidence="1" id="KW-1133">Transmembrane helix</keyword>
<dbReference type="EMBL" id="JBHSGP010000014">
    <property type="protein sequence ID" value="MFC4722341.1"/>
    <property type="molecule type" value="Genomic_DNA"/>
</dbReference>
<keyword evidence="1" id="KW-0472">Membrane</keyword>
<name>A0ABV9N228_9FLAO</name>
<organism evidence="2 3">
    <name type="scientific">Geojedonia litorea</name>
    <dbReference type="NCBI Taxonomy" id="1268269"/>
    <lineage>
        <taxon>Bacteria</taxon>
        <taxon>Pseudomonadati</taxon>
        <taxon>Bacteroidota</taxon>
        <taxon>Flavobacteriia</taxon>
        <taxon>Flavobacteriales</taxon>
        <taxon>Flavobacteriaceae</taxon>
        <taxon>Geojedonia</taxon>
    </lineage>
</organism>
<keyword evidence="3" id="KW-1185">Reference proteome</keyword>
<proteinExistence type="predicted"/>
<keyword evidence="1" id="KW-0812">Transmembrane</keyword>
<evidence type="ECO:0000256" key="1">
    <source>
        <dbReference type="SAM" id="Phobius"/>
    </source>
</evidence>
<evidence type="ECO:0000313" key="2">
    <source>
        <dbReference type="EMBL" id="MFC4722341.1"/>
    </source>
</evidence>
<evidence type="ECO:0000313" key="3">
    <source>
        <dbReference type="Proteomes" id="UP001595953"/>
    </source>
</evidence>
<comment type="caution">
    <text evidence="2">The sequence shown here is derived from an EMBL/GenBank/DDBJ whole genome shotgun (WGS) entry which is preliminary data.</text>
</comment>